<evidence type="ECO:0000313" key="3">
    <source>
        <dbReference type="Proteomes" id="UP000578449"/>
    </source>
</evidence>
<feature type="region of interest" description="Disordered" evidence="1">
    <location>
        <begin position="55"/>
        <end position="80"/>
    </location>
</feature>
<protein>
    <submittedName>
        <fullName evidence="2">ABC-type hemin transport system substrate-binding protein</fullName>
    </submittedName>
</protein>
<gene>
    <name evidence="2" type="ORF">HNP84_009063</name>
</gene>
<evidence type="ECO:0000256" key="1">
    <source>
        <dbReference type="SAM" id="MobiDB-lite"/>
    </source>
</evidence>
<organism evidence="2 3">
    <name type="scientific">Thermocatellispora tengchongensis</name>
    <dbReference type="NCBI Taxonomy" id="1073253"/>
    <lineage>
        <taxon>Bacteria</taxon>
        <taxon>Bacillati</taxon>
        <taxon>Actinomycetota</taxon>
        <taxon>Actinomycetes</taxon>
        <taxon>Streptosporangiales</taxon>
        <taxon>Streptosporangiaceae</taxon>
        <taxon>Thermocatellispora</taxon>
    </lineage>
</organism>
<comment type="caution">
    <text evidence="2">The sequence shown here is derived from an EMBL/GenBank/DDBJ whole genome shotgun (WGS) entry which is preliminary data.</text>
</comment>
<accession>A0A840PNM3</accession>
<keyword evidence="3" id="KW-1185">Reference proteome</keyword>
<dbReference type="RefSeq" id="WP_185056131.1">
    <property type="nucleotide sequence ID" value="NZ_BAABIX010000026.1"/>
</dbReference>
<dbReference type="AlphaFoldDB" id="A0A840PNM3"/>
<reference evidence="2 3" key="1">
    <citation type="submission" date="2020-08" db="EMBL/GenBank/DDBJ databases">
        <title>Genomic Encyclopedia of Type Strains, Phase IV (KMG-IV): sequencing the most valuable type-strain genomes for metagenomic binning, comparative biology and taxonomic classification.</title>
        <authorList>
            <person name="Goeker M."/>
        </authorList>
    </citation>
    <scope>NUCLEOTIDE SEQUENCE [LARGE SCALE GENOMIC DNA]</scope>
    <source>
        <strain evidence="2 3">DSM 45615</strain>
    </source>
</reference>
<proteinExistence type="predicted"/>
<evidence type="ECO:0000313" key="2">
    <source>
        <dbReference type="EMBL" id="MBB5139300.1"/>
    </source>
</evidence>
<sequence length="80" mass="8457">MLLVVDYAETRTGLAALLQQVAADTGRRVRVLLLARSAGEWWQRLGGESAAQDLAEGPLPGGPRARAQRRCVTASAASPT</sequence>
<name>A0A840PNM3_9ACTN</name>
<dbReference type="EMBL" id="JACHGN010000028">
    <property type="protein sequence ID" value="MBB5139300.1"/>
    <property type="molecule type" value="Genomic_DNA"/>
</dbReference>
<dbReference type="Proteomes" id="UP000578449">
    <property type="component" value="Unassembled WGS sequence"/>
</dbReference>